<comment type="caution">
    <text evidence="2">The sequence shown here is derived from an EMBL/GenBank/DDBJ whole genome shotgun (WGS) entry which is preliminary data.</text>
</comment>
<evidence type="ECO:0000313" key="2">
    <source>
        <dbReference type="EMBL" id="KAH1046766.1"/>
    </source>
</evidence>
<accession>A0A9D3UKE7</accession>
<keyword evidence="3" id="KW-1185">Reference proteome</keyword>
<dbReference type="EMBL" id="JAIQCV010000011">
    <property type="protein sequence ID" value="KAH1046766.1"/>
    <property type="molecule type" value="Genomic_DNA"/>
</dbReference>
<dbReference type="Proteomes" id="UP000828251">
    <property type="component" value="Unassembled WGS sequence"/>
</dbReference>
<reference evidence="2 3" key="1">
    <citation type="journal article" date="2021" name="Plant Biotechnol. J.">
        <title>Multi-omics assisted identification of the key and species-specific regulatory components of drought-tolerant mechanisms in Gossypium stocksii.</title>
        <authorList>
            <person name="Yu D."/>
            <person name="Ke L."/>
            <person name="Zhang D."/>
            <person name="Wu Y."/>
            <person name="Sun Y."/>
            <person name="Mei J."/>
            <person name="Sun J."/>
            <person name="Sun Y."/>
        </authorList>
    </citation>
    <scope>NUCLEOTIDE SEQUENCE [LARGE SCALE GENOMIC DNA]</scope>
    <source>
        <strain evidence="3">cv. E1</strain>
        <tissue evidence="2">Leaf</tissue>
    </source>
</reference>
<sequence>MARMRGSVKKATKPIEEHSSSTIAVHKSKSSMPTDKNESTIFLIKAAKDQFQNILNQKFHQNWAFSFRNSLTPWDATKINELSNTNVDIDEHSKFIEDIIDNKGDLLVKDLCVEGALWIG</sequence>
<proteinExistence type="predicted"/>
<name>A0A9D3UKE7_9ROSI</name>
<dbReference type="AlphaFoldDB" id="A0A9D3UKE7"/>
<feature type="region of interest" description="Disordered" evidence="1">
    <location>
        <begin position="1"/>
        <end position="35"/>
    </location>
</feature>
<organism evidence="2 3">
    <name type="scientific">Gossypium stocksii</name>
    <dbReference type="NCBI Taxonomy" id="47602"/>
    <lineage>
        <taxon>Eukaryota</taxon>
        <taxon>Viridiplantae</taxon>
        <taxon>Streptophyta</taxon>
        <taxon>Embryophyta</taxon>
        <taxon>Tracheophyta</taxon>
        <taxon>Spermatophyta</taxon>
        <taxon>Magnoliopsida</taxon>
        <taxon>eudicotyledons</taxon>
        <taxon>Gunneridae</taxon>
        <taxon>Pentapetalae</taxon>
        <taxon>rosids</taxon>
        <taxon>malvids</taxon>
        <taxon>Malvales</taxon>
        <taxon>Malvaceae</taxon>
        <taxon>Malvoideae</taxon>
        <taxon>Gossypium</taxon>
    </lineage>
</organism>
<feature type="compositionally biased region" description="Basic residues" evidence="1">
    <location>
        <begin position="1"/>
        <end position="12"/>
    </location>
</feature>
<evidence type="ECO:0000256" key="1">
    <source>
        <dbReference type="SAM" id="MobiDB-lite"/>
    </source>
</evidence>
<gene>
    <name evidence="2" type="ORF">J1N35_037550</name>
</gene>
<evidence type="ECO:0000313" key="3">
    <source>
        <dbReference type="Proteomes" id="UP000828251"/>
    </source>
</evidence>
<protein>
    <submittedName>
        <fullName evidence="2">Uncharacterized protein</fullName>
    </submittedName>
</protein>